<sequence length="326" mass="35885">MIKVAINGTGRIGLCAARIIGERDDIELVSMNTTADIDTLLHLLKYDSVHRKYNVAKVDETTLCIGKSKKVKIISNRDIQALDFGEAVGVIECTGKFNAIEKASLHLKNNIKKVIISAPADDTPTFVYGVNHLQYKGESVISNASCTTNCLAPIAQVIHQKFGIESALMTTIHSYTNDQNLLDSRHKDIRRARAATLSMIPTSTGAAKAVSLVIPELQGKLNGYAMRVPTPDVSLVDLSVNLSKSTTKEEVNELFRAMAKKEPNIFYVDEDKCVSIDFVGLSYSAIILPDKTSMVGDKFLKVLAWYDNEMGYSHRLVDMSVYALTH</sequence>
<feature type="active site" description="Nucleophile" evidence="4">
    <location>
        <position position="146"/>
    </location>
</feature>
<dbReference type="Gene3D" id="3.30.360.10">
    <property type="entry name" value="Dihydrodipicolinate Reductase, domain 2"/>
    <property type="match status" value="1"/>
</dbReference>
<dbReference type="PROSITE" id="PS00071">
    <property type="entry name" value="GAPDH"/>
    <property type="match status" value="1"/>
</dbReference>
<dbReference type="EMBL" id="UAWL01000006">
    <property type="protein sequence ID" value="SQB97763.1"/>
    <property type="molecule type" value="Genomic_DNA"/>
</dbReference>
<proteinExistence type="inferred from homology"/>
<evidence type="ECO:0000256" key="5">
    <source>
        <dbReference type="PIRSR" id="PIRSR000149-2"/>
    </source>
</evidence>
<comment type="subunit">
    <text evidence="2">Homotetramer.</text>
</comment>
<feature type="domain" description="Glyceraldehyde 3-phosphate dehydrogenase NAD(P) binding" evidence="10">
    <location>
        <begin position="2"/>
        <end position="146"/>
    </location>
</feature>
<accession>A0A2X3BB12</accession>
<dbReference type="InterPro" id="IPR020830">
    <property type="entry name" value="GlycerAld_3-P_DH_AS"/>
</dbReference>
<evidence type="ECO:0000256" key="3">
    <source>
        <dbReference type="ARBA" id="ARBA00023002"/>
    </source>
</evidence>
<dbReference type="PANTHER" id="PTHR43148">
    <property type="entry name" value="GLYCERALDEHYDE-3-PHOSPHATE DEHYDROGENASE 2"/>
    <property type="match status" value="1"/>
</dbReference>
<feature type="binding site" evidence="5">
    <location>
        <begin position="145"/>
        <end position="147"/>
    </location>
    <ligand>
        <name>D-glyceraldehyde 3-phosphate</name>
        <dbReference type="ChEBI" id="CHEBI:59776"/>
    </ligand>
</feature>
<feature type="binding site" evidence="5">
    <location>
        <position position="227"/>
    </location>
    <ligand>
        <name>D-glyceraldehyde 3-phosphate</name>
        <dbReference type="ChEBI" id="CHEBI:59776"/>
    </ligand>
</feature>
<feature type="binding site" evidence="6">
    <location>
        <position position="117"/>
    </location>
    <ligand>
        <name>NAD(+)</name>
        <dbReference type="ChEBI" id="CHEBI:57540"/>
    </ligand>
</feature>
<keyword evidence="3 9" id="KW-0560">Oxidoreductase</keyword>
<evidence type="ECO:0000256" key="7">
    <source>
        <dbReference type="PIRSR" id="PIRSR000149-4"/>
    </source>
</evidence>
<comment type="similarity">
    <text evidence="1 8">Belongs to the glyceraldehyde-3-phosphate dehydrogenase family.</text>
</comment>
<dbReference type="GO" id="GO:0051287">
    <property type="term" value="F:NAD binding"/>
    <property type="evidence" value="ECO:0007669"/>
    <property type="project" value="InterPro"/>
</dbReference>
<reference evidence="11 12" key="1">
    <citation type="submission" date="2018-06" db="EMBL/GenBank/DDBJ databases">
        <authorList>
            <consortium name="Pathogen Informatics"/>
            <person name="Doyle S."/>
        </authorList>
    </citation>
    <scope>NUCLEOTIDE SEQUENCE [LARGE SCALE GENOMIC DNA]</scope>
    <source>
        <strain evidence="11 12">NCTC13102</strain>
    </source>
</reference>
<keyword evidence="6" id="KW-0547">Nucleotide-binding</keyword>
<evidence type="ECO:0000256" key="4">
    <source>
        <dbReference type="PIRSR" id="PIRSR000149-1"/>
    </source>
</evidence>
<dbReference type="CDD" id="cd05214">
    <property type="entry name" value="GAPDH_I_N"/>
    <property type="match status" value="1"/>
</dbReference>
<dbReference type="InterPro" id="IPR020831">
    <property type="entry name" value="GlycerAld/Erythrose_P_DH"/>
</dbReference>
<feature type="binding site" evidence="5">
    <location>
        <position position="176"/>
    </location>
    <ligand>
        <name>D-glyceraldehyde 3-phosphate</name>
        <dbReference type="ChEBI" id="CHEBI:59776"/>
    </ligand>
</feature>
<dbReference type="InterPro" id="IPR036291">
    <property type="entry name" value="NAD(P)-bd_dom_sf"/>
</dbReference>
<dbReference type="FunFam" id="3.40.50.720:FF:000001">
    <property type="entry name" value="Glyceraldehyde-3-phosphate dehydrogenase"/>
    <property type="match status" value="1"/>
</dbReference>
<dbReference type="SMART" id="SM00846">
    <property type="entry name" value="Gp_dh_N"/>
    <property type="match status" value="1"/>
</dbReference>
<dbReference type="InterPro" id="IPR020828">
    <property type="entry name" value="GlycerAld_3-P_DH_NAD(P)-bd"/>
</dbReference>
<keyword evidence="6" id="KW-0520">NAD</keyword>
<dbReference type="EC" id="1.2.1.-" evidence="9"/>
<name>A0A2X3BB12_9HELI</name>
<dbReference type="PRINTS" id="PR00078">
    <property type="entry name" value="G3PDHDRGNASE"/>
</dbReference>
<feature type="site" description="Activates thiol group during catalysis" evidence="7">
    <location>
        <position position="173"/>
    </location>
</feature>
<feature type="binding site" evidence="6">
    <location>
        <position position="77"/>
    </location>
    <ligand>
        <name>NAD(+)</name>
        <dbReference type="ChEBI" id="CHEBI:57540"/>
    </ligand>
</feature>
<dbReference type="PIRSF" id="PIRSF000149">
    <property type="entry name" value="GAP_DH"/>
    <property type="match status" value="1"/>
</dbReference>
<dbReference type="Proteomes" id="UP000250166">
    <property type="component" value="Unassembled WGS sequence"/>
</dbReference>
<dbReference type="AlphaFoldDB" id="A0A2X3BB12"/>
<feature type="binding site" evidence="6">
    <location>
        <begin position="11"/>
        <end position="12"/>
    </location>
    <ligand>
        <name>NAD(+)</name>
        <dbReference type="ChEBI" id="CHEBI:57540"/>
    </ligand>
</feature>
<dbReference type="InterPro" id="IPR006424">
    <property type="entry name" value="Glyceraldehyde-3-P_DH_1"/>
</dbReference>
<evidence type="ECO:0000256" key="9">
    <source>
        <dbReference type="RuleBase" id="RU361160"/>
    </source>
</evidence>
<organism evidence="11 12">
    <name type="scientific">Helicobacter fennelliae</name>
    <dbReference type="NCBI Taxonomy" id="215"/>
    <lineage>
        <taxon>Bacteria</taxon>
        <taxon>Pseudomonadati</taxon>
        <taxon>Campylobacterota</taxon>
        <taxon>Epsilonproteobacteria</taxon>
        <taxon>Campylobacterales</taxon>
        <taxon>Helicobacteraceae</taxon>
        <taxon>Helicobacter</taxon>
    </lineage>
</organism>
<gene>
    <name evidence="11" type="primary">gap_2</name>
    <name evidence="11" type="ORF">NCTC13102_00345</name>
</gene>
<feature type="binding site" evidence="6">
    <location>
        <position position="308"/>
    </location>
    <ligand>
        <name>NAD(+)</name>
        <dbReference type="ChEBI" id="CHEBI:57540"/>
    </ligand>
</feature>
<evidence type="ECO:0000256" key="8">
    <source>
        <dbReference type="RuleBase" id="RU000397"/>
    </source>
</evidence>
<evidence type="ECO:0000313" key="11">
    <source>
        <dbReference type="EMBL" id="SQB97763.1"/>
    </source>
</evidence>
<feature type="binding site" evidence="5">
    <location>
        <begin position="204"/>
        <end position="205"/>
    </location>
    <ligand>
        <name>D-glyceraldehyde 3-phosphate</name>
        <dbReference type="ChEBI" id="CHEBI:59776"/>
    </ligand>
</feature>
<dbReference type="SUPFAM" id="SSF51735">
    <property type="entry name" value="NAD(P)-binding Rossmann-fold domains"/>
    <property type="match status" value="1"/>
</dbReference>
<protein>
    <recommendedName>
        <fullName evidence="9">Glyceraldehyde-3-phosphate dehydrogenase</fullName>
        <ecNumber evidence="9">1.2.1.-</ecNumber>
    </recommendedName>
</protein>
<dbReference type="Pfam" id="PF00044">
    <property type="entry name" value="Gp_dh_N"/>
    <property type="match status" value="1"/>
</dbReference>
<evidence type="ECO:0000256" key="2">
    <source>
        <dbReference type="ARBA" id="ARBA00011881"/>
    </source>
</evidence>
<dbReference type="CDD" id="cd18126">
    <property type="entry name" value="GAPDH_I_C"/>
    <property type="match status" value="1"/>
</dbReference>
<dbReference type="SUPFAM" id="SSF55347">
    <property type="entry name" value="Glyceraldehyde-3-phosphate dehydrogenase-like, C-terminal domain"/>
    <property type="match status" value="1"/>
</dbReference>
<dbReference type="GO" id="GO:0050661">
    <property type="term" value="F:NADP binding"/>
    <property type="evidence" value="ECO:0007669"/>
    <property type="project" value="InterPro"/>
</dbReference>
<dbReference type="InterPro" id="IPR020829">
    <property type="entry name" value="GlycerAld_3-P_DH_cat"/>
</dbReference>
<dbReference type="RefSeq" id="WP_112058293.1">
    <property type="nucleotide sequence ID" value="NZ_UAWL01000006.1"/>
</dbReference>
<dbReference type="FunFam" id="3.30.360.10:FF:000002">
    <property type="entry name" value="Glyceraldehyde-3-phosphate dehydrogenase"/>
    <property type="match status" value="1"/>
</dbReference>
<dbReference type="Pfam" id="PF02800">
    <property type="entry name" value="Gp_dh_C"/>
    <property type="match status" value="1"/>
</dbReference>
<evidence type="ECO:0000256" key="6">
    <source>
        <dbReference type="PIRSR" id="PIRSR000149-3"/>
    </source>
</evidence>
<dbReference type="GO" id="GO:0006006">
    <property type="term" value="P:glucose metabolic process"/>
    <property type="evidence" value="ECO:0007669"/>
    <property type="project" value="InterPro"/>
</dbReference>
<evidence type="ECO:0000259" key="10">
    <source>
        <dbReference type="SMART" id="SM00846"/>
    </source>
</evidence>
<dbReference type="GO" id="GO:0016620">
    <property type="term" value="F:oxidoreductase activity, acting on the aldehyde or oxo group of donors, NAD or NADP as acceptor"/>
    <property type="evidence" value="ECO:0007669"/>
    <property type="project" value="InterPro"/>
</dbReference>
<dbReference type="Gene3D" id="3.40.50.720">
    <property type="entry name" value="NAD(P)-binding Rossmann-like Domain"/>
    <property type="match status" value="1"/>
</dbReference>
<dbReference type="NCBIfam" id="TIGR01534">
    <property type="entry name" value="GAPDH-I"/>
    <property type="match status" value="1"/>
</dbReference>
<evidence type="ECO:0000313" key="12">
    <source>
        <dbReference type="Proteomes" id="UP000250166"/>
    </source>
</evidence>
<evidence type="ECO:0000256" key="1">
    <source>
        <dbReference type="ARBA" id="ARBA00007406"/>
    </source>
</evidence>